<comment type="caution">
    <text evidence="2">The sequence shown here is derived from an EMBL/GenBank/DDBJ whole genome shotgun (WGS) entry which is preliminary data.</text>
</comment>
<feature type="region of interest" description="Disordered" evidence="1">
    <location>
        <begin position="72"/>
        <end position="91"/>
    </location>
</feature>
<evidence type="ECO:0000313" key="2">
    <source>
        <dbReference type="EMBL" id="GAA5804320.1"/>
    </source>
</evidence>
<evidence type="ECO:0000256" key="1">
    <source>
        <dbReference type="SAM" id="MobiDB-lite"/>
    </source>
</evidence>
<feature type="compositionally biased region" description="Basic residues" evidence="1">
    <location>
        <begin position="1"/>
        <end position="10"/>
    </location>
</feature>
<evidence type="ECO:0000313" key="3">
    <source>
        <dbReference type="Proteomes" id="UP001476247"/>
    </source>
</evidence>
<protein>
    <submittedName>
        <fullName evidence="2">Uncharacterized protein</fullName>
    </submittedName>
</protein>
<sequence length="116" mass="13404">MNNIKRRKNYNARIMDPSLNKTNEDENETRAAKRQRVFCAEEDEQSSHPPNIQLENLDSFISDGSDQTYLTEEARVGPLSEPTVGKSTESSRMYELMPTILSDEEYSKVKEERMVI</sequence>
<accession>A0ABP9YCG8</accession>
<organism evidence="2 3">
    <name type="scientific">Helicostylum pulchrum</name>
    <dbReference type="NCBI Taxonomy" id="562976"/>
    <lineage>
        <taxon>Eukaryota</taxon>
        <taxon>Fungi</taxon>
        <taxon>Fungi incertae sedis</taxon>
        <taxon>Mucoromycota</taxon>
        <taxon>Mucoromycotina</taxon>
        <taxon>Mucoromycetes</taxon>
        <taxon>Mucorales</taxon>
        <taxon>Mucorineae</taxon>
        <taxon>Mucoraceae</taxon>
        <taxon>Helicostylum</taxon>
    </lineage>
</organism>
<name>A0ABP9YCG8_9FUNG</name>
<proteinExistence type="predicted"/>
<gene>
    <name evidence="2" type="ORF">HPULCUR_009807</name>
</gene>
<keyword evidence="3" id="KW-1185">Reference proteome</keyword>
<feature type="region of interest" description="Disordered" evidence="1">
    <location>
        <begin position="1"/>
        <end position="33"/>
    </location>
</feature>
<dbReference type="Proteomes" id="UP001476247">
    <property type="component" value="Unassembled WGS sequence"/>
</dbReference>
<feature type="compositionally biased region" description="Basic and acidic residues" evidence="1">
    <location>
        <begin position="22"/>
        <end position="31"/>
    </location>
</feature>
<reference evidence="2 3" key="1">
    <citation type="submission" date="2024-04" db="EMBL/GenBank/DDBJ databases">
        <title>genome sequences of Mucor flavus KT1a and Helicostylum pulchrum KT1b strains isolation_sourced from the surface of a dry-aged beef.</title>
        <authorList>
            <person name="Toyotome T."/>
            <person name="Hosono M."/>
            <person name="Torimaru M."/>
            <person name="Fukuda K."/>
            <person name="Mikami N."/>
        </authorList>
    </citation>
    <scope>NUCLEOTIDE SEQUENCE [LARGE SCALE GENOMIC DNA]</scope>
    <source>
        <strain evidence="2 3">KT1b</strain>
    </source>
</reference>
<dbReference type="EMBL" id="BAABUJ010000034">
    <property type="protein sequence ID" value="GAA5804320.1"/>
    <property type="molecule type" value="Genomic_DNA"/>
</dbReference>